<dbReference type="GeneID" id="59149685"/>
<gene>
    <name evidence="1" type="ORF">IG193_07275</name>
</gene>
<dbReference type="Proteomes" id="UP000594121">
    <property type="component" value="Chromosome"/>
</dbReference>
<evidence type="ECO:0000313" key="2">
    <source>
        <dbReference type="Proteomes" id="UP000594121"/>
    </source>
</evidence>
<protein>
    <submittedName>
        <fullName evidence="1">Uncharacterized protein</fullName>
    </submittedName>
</protein>
<accession>A0A7L9FFI7</accession>
<keyword evidence="2" id="KW-1185">Reference proteome</keyword>
<proteinExistence type="predicted"/>
<dbReference type="KEGG" id="thel:IG193_07275"/>
<dbReference type="EMBL" id="CP062310">
    <property type="protein sequence ID" value="QOJ78550.1"/>
    <property type="molecule type" value="Genomic_DNA"/>
</dbReference>
<name>A0A7L9FFI7_9CREN</name>
<dbReference type="RefSeq" id="WP_192818522.1">
    <property type="nucleotide sequence ID" value="NZ_CP062310.1"/>
</dbReference>
<dbReference type="InParanoid" id="A0A7L9FFI7"/>
<dbReference type="AlphaFoldDB" id="A0A7L9FFI7"/>
<evidence type="ECO:0000313" key="1">
    <source>
        <dbReference type="EMBL" id="QOJ78550.1"/>
    </source>
</evidence>
<reference evidence="1 2" key="1">
    <citation type="submission" date="2020-10" db="EMBL/GenBank/DDBJ databases">
        <title>Thermofilum lucidum 3507LT sp. nov. a novel member of Thermofilaceae family isolated from Chile hot spring, and proposal of description order Thermofilales.</title>
        <authorList>
            <person name="Zayulina K.S."/>
            <person name="Elcheninov A.G."/>
            <person name="Toshchakov S.V."/>
            <person name="Kublanov I.V."/>
        </authorList>
    </citation>
    <scope>NUCLEOTIDE SEQUENCE [LARGE SCALE GENOMIC DNA]</scope>
    <source>
        <strain evidence="1 2">3507LT</strain>
    </source>
</reference>
<sequence>MLTVYLHPRCSDSWHVYKLLEKNSLLELVKLANTEQNPLLALSKSIFSVPAFELSGKVVLQGYFTDEEVISLVRSGKIYVGSPEEALDRLMKSVFSSFLVASAVYLSGSFSVLLDARDYVYSASGALFLPEHETFLELARSKLKAATLGEHDEKYFVRIIAGNFIRDLYWLRGEPLDRSTVENLGYSYFREWMLLRSSLGRVFVPHSRPPAHVEEKVRRAWEYTLDRADTIIARVVEEQASIPDGWV</sequence>
<organism evidence="1 2">
    <name type="scientific">Infirmifilum lucidum</name>
    <dbReference type="NCBI Taxonomy" id="2776706"/>
    <lineage>
        <taxon>Archaea</taxon>
        <taxon>Thermoproteota</taxon>
        <taxon>Thermoprotei</taxon>
        <taxon>Thermofilales</taxon>
        <taxon>Thermofilaceae</taxon>
        <taxon>Infirmifilum</taxon>
    </lineage>
</organism>